<comment type="caution">
    <text evidence="1">The sequence shown here is derived from an EMBL/GenBank/DDBJ whole genome shotgun (WGS) entry which is preliminary data.</text>
</comment>
<reference evidence="1 2" key="1">
    <citation type="submission" date="2018-08" db="EMBL/GenBank/DDBJ databases">
        <title>A genome reference for cultivated species of the human gut microbiota.</title>
        <authorList>
            <person name="Zou Y."/>
            <person name="Xue W."/>
            <person name="Luo G."/>
        </authorList>
    </citation>
    <scope>NUCLEOTIDE SEQUENCE [LARGE SCALE GENOMIC DNA]</scope>
    <source>
        <strain evidence="1 2">AM28-23</strain>
    </source>
</reference>
<name>A0A414J6T3_9FIRM</name>
<dbReference type="Proteomes" id="UP000283745">
    <property type="component" value="Unassembled WGS sequence"/>
</dbReference>
<evidence type="ECO:0000313" key="1">
    <source>
        <dbReference type="EMBL" id="RHE40139.1"/>
    </source>
</evidence>
<organism evidence="1 2">
    <name type="scientific">Blautia obeum</name>
    <dbReference type="NCBI Taxonomy" id="40520"/>
    <lineage>
        <taxon>Bacteria</taxon>
        <taxon>Bacillati</taxon>
        <taxon>Bacillota</taxon>
        <taxon>Clostridia</taxon>
        <taxon>Lachnospirales</taxon>
        <taxon>Lachnospiraceae</taxon>
        <taxon>Blautia</taxon>
    </lineage>
</organism>
<dbReference type="RefSeq" id="WP_118049157.1">
    <property type="nucleotide sequence ID" value="NZ_CABJFK010000005.1"/>
</dbReference>
<proteinExistence type="predicted"/>
<sequence>MKKEIGGYFELEEMAGEEYYPNLYKVNLGRTALLWLLETRQYKKIYLPVFLCRSVIDICVEHDIEVEFYHLDADLNILLEERKLPAEECLYLVSYYGQLTDEKILYCQKVYGNVIVDHTHAFFQKPLKGVDTLYSCRKFWGVSDGAYVSTDIILSGEKPEDRSGGRMSHILGRYEENAGKYYQAMLDNAAGYEGMEIRKMSRLTGNLLKAIDYEKGKKQREENYALLSELLPSETVFNRVIPEGPFAYPYYHENGMELRRWLAGHKIFVPTYWKNMFEQCSEDSLEYQWAANILPLPCDQRYGEEEMRYMAARIREWEASAE</sequence>
<dbReference type="AlphaFoldDB" id="A0A414J6T3"/>
<dbReference type="SUPFAM" id="SSF53383">
    <property type="entry name" value="PLP-dependent transferases"/>
    <property type="match status" value="1"/>
</dbReference>
<dbReference type="EMBL" id="QSKF01000005">
    <property type="protein sequence ID" value="RHE40139.1"/>
    <property type="molecule type" value="Genomic_DNA"/>
</dbReference>
<protein>
    <recommendedName>
        <fullName evidence="3">DegT/DnrJ/EryC1/StrS aminotransferase family protein</fullName>
    </recommendedName>
</protein>
<evidence type="ECO:0008006" key="3">
    <source>
        <dbReference type="Google" id="ProtNLM"/>
    </source>
</evidence>
<evidence type="ECO:0000313" key="2">
    <source>
        <dbReference type="Proteomes" id="UP000283745"/>
    </source>
</evidence>
<accession>A0A414J6T3</accession>
<gene>
    <name evidence="1" type="ORF">DW740_07460</name>
</gene>
<dbReference type="InterPro" id="IPR015424">
    <property type="entry name" value="PyrdxlP-dep_Trfase"/>
</dbReference>